<dbReference type="OrthoDB" id="635146at2"/>
<evidence type="ECO:0000313" key="14">
    <source>
        <dbReference type="Proteomes" id="UP000045051"/>
    </source>
</evidence>
<dbReference type="PANTHER" id="PTHR15822">
    <property type="entry name" value="TRAF AND TNF RECEPTOR-ASSOCIATED PROTEIN"/>
    <property type="match status" value="1"/>
</dbReference>
<evidence type="ECO:0000259" key="10">
    <source>
        <dbReference type="Pfam" id="PF03372"/>
    </source>
</evidence>
<dbReference type="RefSeq" id="WP_042007323.1">
    <property type="nucleotide sequence ID" value="NZ_CDOI01000140.1"/>
</dbReference>
<evidence type="ECO:0000256" key="8">
    <source>
        <dbReference type="ARBA" id="ARBA00023204"/>
    </source>
</evidence>
<evidence type="ECO:0000256" key="5">
    <source>
        <dbReference type="ARBA" id="ARBA00022763"/>
    </source>
</evidence>
<keyword evidence="9" id="KW-1133">Transmembrane helix</keyword>
<sequence>MYKKLNFFEKILFLTNVFFVLWLLVSYLIPYLPPKRFSIISVLALLTPIVLIVNVLFSIYWLVRRKKIFLLSTVILLFGYESLIRLFQIFNTSTEAGNGLSLMSFNVRLFNHYRWHPDRNLKDKIIEFVQKQSADIIVFQEFYNHKKYDIAGYPHKKIITKTPKDNIGHAIFSRFPIINAGSLNFPNTSNNGVFVDIRVQKDTLRIYSLHLESLHIKPENELINQDKERLIKNISRRFVLQQEQMELFKTHQNTSPYKTIVCGDFNNTAYSYIYRNIRGENLNDAFEEKGVGFGKSFNFNFFPFRIDYILLDKSLNIQDFNTFSEVLSDHRPMLVKFSME</sequence>
<name>A0A0B7I2C8_9FLAO</name>
<feature type="transmembrane region" description="Helical" evidence="9">
    <location>
        <begin position="38"/>
        <end position="61"/>
    </location>
</feature>
<evidence type="ECO:0000256" key="6">
    <source>
        <dbReference type="ARBA" id="ARBA00022801"/>
    </source>
</evidence>
<dbReference type="PANTHER" id="PTHR15822:SF4">
    <property type="entry name" value="TYROSYL-DNA PHOSPHODIESTERASE 2"/>
    <property type="match status" value="1"/>
</dbReference>
<feature type="transmembrane region" description="Helical" evidence="9">
    <location>
        <begin position="12"/>
        <end position="32"/>
    </location>
</feature>
<dbReference type="Gene3D" id="3.60.10.10">
    <property type="entry name" value="Endonuclease/exonuclease/phosphatase"/>
    <property type="match status" value="1"/>
</dbReference>
<evidence type="ECO:0000256" key="7">
    <source>
        <dbReference type="ARBA" id="ARBA00022842"/>
    </source>
</evidence>
<gene>
    <name evidence="11" type="ORF">CCAND38_30017</name>
    <name evidence="12" type="ORF">CCAND93_270019</name>
</gene>
<dbReference type="InterPro" id="IPR036691">
    <property type="entry name" value="Endo/exonu/phosph_ase_sf"/>
</dbReference>
<dbReference type="Proteomes" id="UP000038200">
    <property type="component" value="Unassembled WGS sequence"/>
</dbReference>
<dbReference type="GO" id="GO:0016787">
    <property type="term" value="F:hydrolase activity"/>
    <property type="evidence" value="ECO:0007669"/>
    <property type="project" value="UniProtKB-KW"/>
</dbReference>
<feature type="transmembrane region" description="Helical" evidence="9">
    <location>
        <begin position="68"/>
        <end position="87"/>
    </location>
</feature>
<evidence type="ECO:0000313" key="12">
    <source>
        <dbReference type="EMBL" id="CEN52623.1"/>
    </source>
</evidence>
<dbReference type="CDD" id="cd09084">
    <property type="entry name" value="EEP-2"/>
    <property type="match status" value="1"/>
</dbReference>
<keyword evidence="5" id="KW-0227">DNA damage</keyword>
<dbReference type="GO" id="GO:0004518">
    <property type="term" value="F:nuclease activity"/>
    <property type="evidence" value="ECO:0007669"/>
    <property type="project" value="UniProtKB-KW"/>
</dbReference>
<keyword evidence="6" id="KW-0378">Hydrolase</keyword>
<keyword evidence="9" id="KW-0472">Membrane</keyword>
<organism evidence="11 14">
    <name type="scientific">Capnocytophaga canis</name>
    <dbReference type="NCBI Taxonomy" id="1848903"/>
    <lineage>
        <taxon>Bacteria</taxon>
        <taxon>Pseudomonadati</taxon>
        <taxon>Bacteroidota</taxon>
        <taxon>Flavobacteriia</taxon>
        <taxon>Flavobacteriales</taxon>
        <taxon>Flavobacteriaceae</taxon>
        <taxon>Capnocytophaga</taxon>
    </lineage>
</organism>
<dbReference type="GO" id="GO:0006281">
    <property type="term" value="P:DNA repair"/>
    <property type="evidence" value="ECO:0007669"/>
    <property type="project" value="UniProtKB-KW"/>
</dbReference>
<evidence type="ECO:0000256" key="3">
    <source>
        <dbReference type="ARBA" id="ARBA00022722"/>
    </source>
</evidence>
<evidence type="ECO:0000256" key="1">
    <source>
        <dbReference type="ARBA" id="ARBA00001936"/>
    </source>
</evidence>
<dbReference type="GO" id="GO:0046872">
    <property type="term" value="F:metal ion binding"/>
    <property type="evidence" value="ECO:0007669"/>
    <property type="project" value="UniProtKB-KW"/>
</dbReference>
<dbReference type="InterPro" id="IPR051547">
    <property type="entry name" value="TDP2-like"/>
</dbReference>
<evidence type="ECO:0000256" key="4">
    <source>
        <dbReference type="ARBA" id="ARBA00022723"/>
    </source>
</evidence>
<proteinExistence type="predicted"/>
<feature type="domain" description="Endonuclease/exonuclease/phosphatase" evidence="10">
    <location>
        <begin position="103"/>
        <end position="330"/>
    </location>
</feature>
<keyword evidence="7" id="KW-0460">Magnesium</keyword>
<dbReference type="InterPro" id="IPR005135">
    <property type="entry name" value="Endo/exonuclease/phosphatase"/>
</dbReference>
<dbReference type="AlphaFoldDB" id="A0A0B7I2C8"/>
<dbReference type="Proteomes" id="UP000045051">
    <property type="component" value="Unassembled WGS sequence"/>
</dbReference>
<accession>A0A0B7I2C8</accession>
<comment type="cofactor">
    <cofactor evidence="2">
        <name>Mg(2+)</name>
        <dbReference type="ChEBI" id="CHEBI:18420"/>
    </cofactor>
</comment>
<dbReference type="SUPFAM" id="SSF56219">
    <property type="entry name" value="DNase I-like"/>
    <property type="match status" value="1"/>
</dbReference>
<dbReference type="EMBL" id="CDOI01000140">
    <property type="protein sequence ID" value="CEN45840.1"/>
    <property type="molecule type" value="Genomic_DNA"/>
</dbReference>
<evidence type="ECO:0000256" key="9">
    <source>
        <dbReference type="SAM" id="Phobius"/>
    </source>
</evidence>
<evidence type="ECO:0000256" key="2">
    <source>
        <dbReference type="ARBA" id="ARBA00001946"/>
    </source>
</evidence>
<keyword evidence="3" id="KW-0540">Nuclease</keyword>
<keyword evidence="14" id="KW-1185">Reference proteome</keyword>
<evidence type="ECO:0000313" key="11">
    <source>
        <dbReference type="EMBL" id="CEN45840.1"/>
    </source>
</evidence>
<dbReference type="EMBL" id="CDOL01000190">
    <property type="protein sequence ID" value="CEN52623.1"/>
    <property type="molecule type" value="Genomic_DNA"/>
</dbReference>
<reference evidence="13 14" key="1">
    <citation type="submission" date="2015-01" db="EMBL/GenBank/DDBJ databases">
        <authorList>
            <person name="MANFREDI Pablo"/>
        </authorList>
    </citation>
    <scope>NUCLEOTIDE SEQUENCE [LARGE SCALE GENOMIC DNA]</scope>
    <source>
        <strain evidence="11 14">CcD38</strain>
        <strain evidence="12 13">CcD93</strain>
    </source>
</reference>
<keyword evidence="9" id="KW-0812">Transmembrane</keyword>
<keyword evidence="4" id="KW-0479">Metal-binding</keyword>
<comment type="cofactor">
    <cofactor evidence="1">
        <name>Mn(2+)</name>
        <dbReference type="ChEBI" id="CHEBI:29035"/>
    </cofactor>
</comment>
<keyword evidence="8" id="KW-0234">DNA repair</keyword>
<evidence type="ECO:0000313" key="13">
    <source>
        <dbReference type="Proteomes" id="UP000038200"/>
    </source>
</evidence>
<dbReference type="STRING" id="1848903.CCAND38_30017"/>
<protein>
    <recommendedName>
        <fullName evidence="10">Endonuclease/exonuclease/phosphatase domain-containing protein</fullName>
    </recommendedName>
</protein>
<dbReference type="Pfam" id="PF03372">
    <property type="entry name" value="Exo_endo_phos"/>
    <property type="match status" value="1"/>
</dbReference>